<accession>A0ABV7GS36</accession>
<keyword evidence="2" id="KW-0812">Transmembrane</keyword>
<dbReference type="RefSeq" id="WP_275633390.1">
    <property type="nucleotide sequence ID" value="NZ_JARGYD010000005.1"/>
</dbReference>
<reference evidence="4" key="1">
    <citation type="journal article" date="2019" name="Int. J. Syst. Evol. Microbiol.">
        <title>The Global Catalogue of Microorganisms (GCM) 10K type strain sequencing project: providing services to taxonomists for standard genome sequencing and annotation.</title>
        <authorList>
            <consortium name="The Broad Institute Genomics Platform"/>
            <consortium name="The Broad Institute Genome Sequencing Center for Infectious Disease"/>
            <person name="Wu L."/>
            <person name="Ma J."/>
        </authorList>
    </citation>
    <scope>NUCLEOTIDE SEQUENCE [LARGE SCALE GENOMIC DNA]</scope>
    <source>
        <strain evidence="4">KCTC 52366</strain>
    </source>
</reference>
<evidence type="ECO:0000256" key="2">
    <source>
        <dbReference type="SAM" id="Phobius"/>
    </source>
</evidence>
<dbReference type="Proteomes" id="UP001595632">
    <property type="component" value="Unassembled WGS sequence"/>
</dbReference>
<evidence type="ECO:0000313" key="4">
    <source>
        <dbReference type="Proteomes" id="UP001595632"/>
    </source>
</evidence>
<proteinExistence type="predicted"/>
<feature type="region of interest" description="Disordered" evidence="1">
    <location>
        <begin position="53"/>
        <end position="75"/>
    </location>
</feature>
<keyword evidence="2" id="KW-1133">Transmembrane helix</keyword>
<evidence type="ECO:0000313" key="3">
    <source>
        <dbReference type="EMBL" id="MFC3142597.1"/>
    </source>
</evidence>
<name>A0ABV7GS36_9RHOB</name>
<feature type="compositionally biased region" description="Low complexity" evidence="1">
    <location>
        <begin position="60"/>
        <end position="75"/>
    </location>
</feature>
<evidence type="ECO:0008006" key="5">
    <source>
        <dbReference type="Google" id="ProtNLM"/>
    </source>
</evidence>
<organism evidence="3 4">
    <name type="scientific">Psychromarinibacter halotolerans</name>
    <dbReference type="NCBI Taxonomy" id="1775175"/>
    <lineage>
        <taxon>Bacteria</taxon>
        <taxon>Pseudomonadati</taxon>
        <taxon>Pseudomonadota</taxon>
        <taxon>Alphaproteobacteria</taxon>
        <taxon>Rhodobacterales</taxon>
        <taxon>Paracoccaceae</taxon>
        <taxon>Psychromarinibacter</taxon>
    </lineage>
</organism>
<sequence length="75" mass="7982">MAINAEHEIHKRRFSRNLGVGLALAGFVGLVFALSVVKVQTGGLLEGYDHQPRVSMTPVTEDGATETTATEEAGE</sequence>
<keyword evidence="2" id="KW-0472">Membrane</keyword>
<evidence type="ECO:0000256" key="1">
    <source>
        <dbReference type="SAM" id="MobiDB-lite"/>
    </source>
</evidence>
<protein>
    <recommendedName>
        <fullName evidence="5">Cytochrome C oxidase assembly protein</fullName>
    </recommendedName>
</protein>
<gene>
    <name evidence="3" type="ORF">ACFOGP_07745</name>
</gene>
<dbReference type="EMBL" id="JBHRTB010000010">
    <property type="protein sequence ID" value="MFC3142597.1"/>
    <property type="molecule type" value="Genomic_DNA"/>
</dbReference>
<feature type="transmembrane region" description="Helical" evidence="2">
    <location>
        <begin position="18"/>
        <end position="37"/>
    </location>
</feature>
<keyword evidence="4" id="KW-1185">Reference proteome</keyword>
<comment type="caution">
    <text evidence="3">The sequence shown here is derived from an EMBL/GenBank/DDBJ whole genome shotgun (WGS) entry which is preliminary data.</text>
</comment>